<evidence type="ECO:0000313" key="3">
    <source>
        <dbReference type="Proteomes" id="UP000800040"/>
    </source>
</evidence>
<evidence type="ECO:0000259" key="1">
    <source>
        <dbReference type="Pfam" id="PF06985"/>
    </source>
</evidence>
<dbReference type="AlphaFoldDB" id="A0A6A5KJN0"/>
<dbReference type="OrthoDB" id="2157530at2759"/>
<sequence length="160" mass="18783">EVRLLSLLPGRYDDDIQCRLVHSKLLENTNFEALSYTWGDSNLKLRSVILNGIRFPVTPNLWDALATFRSETVDRVLWIDALCINQSDNDEKSVQIQLMREIYRSTSQVLIWLGEASSDSALAMDFIKEIPRIDLENGREVEWLALERLFRRPWWTRSWV</sequence>
<dbReference type="PANTHER" id="PTHR24148">
    <property type="entry name" value="ANKYRIN REPEAT DOMAIN-CONTAINING PROTEIN 39 HOMOLOG-RELATED"/>
    <property type="match status" value="1"/>
</dbReference>
<dbReference type="EMBL" id="ML975275">
    <property type="protein sequence ID" value="KAF1836320.1"/>
    <property type="molecule type" value="Genomic_DNA"/>
</dbReference>
<keyword evidence="3" id="KW-1185">Reference proteome</keyword>
<feature type="domain" description="Heterokaryon incompatibility" evidence="1">
    <location>
        <begin position="31"/>
        <end position="160"/>
    </location>
</feature>
<dbReference type="InterPro" id="IPR052895">
    <property type="entry name" value="HetReg/Transcr_Mod"/>
</dbReference>
<evidence type="ECO:0000313" key="2">
    <source>
        <dbReference type="EMBL" id="KAF1836320.1"/>
    </source>
</evidence>
<feature type="non-terminal residue" evidence="2">
    <location>
        <position position="1"/>
    </location>
</feature>
<dbReference type="PANTHER" id="PTHR24148:SF82">
    <property type="entry name" value="HETEROKARYON INCOMPATIBILITY DOMAIN-CONTAINING PROTEIN"/>
    <property type="match status" value="1"/>
</dbReference>
<feature type="non-terminal residue" evidence="2">
    <location>
        <position position="160"/>
    </location>
</feature>
<reference evidence="2" key="1">
    <citation type="submission" date="2020-01" db="EMBL/GenBank/DDBJ databases">
        <authorList>
            <consortium name="DOE Joint Genome Institute"/>
            <person name="Haridas S."/>
            <person name="Albert R."/>
            <person name="Binder M."/>
            <person name="Bloem J."/>
            <person name="Labutti K."/>
            <person name="Salamov A."/>
            <person name="Andreopoulos B."/>
            <person name="Baker S.E."/>
            <person name="Barry K."/>
            <person name="Bills G."/>
            <person name="Bluhm B.H."/>
            <person name="Cannon C."/>
            <person name="Castanera R."/>
            <person name="Culley D.E."/>
            <person name="Daum C."/>
            <person name="Ezra D."/>
            <person name="Gonzalez J.B."/>
            <person name="Henrissat B."/>
            <person name="Kuo A."/>
            <person name="Liang C."/>
            <person name="Lipzen A."/>
            <person name="Lutzoni F."/>
            <person name="Magnuson J."/>
            <person name="Mondo S."/>
            <person name="Nolan M."/>
            <person name="Ohm R."/>
            <person name="Pangilinan J."/>
            <person name="Park H.-J."/>
            <person name="Ramirez L."/>
            <person name="Alfaro M."/>
            <person name="Sun H."/>
            <person name="Tritt A."/>
            <person name="Yoshinaga Y."/>
            <person name="Zwiers L.-H."/>
            <person name="Turgeon B.G."/>
            <person name="Goodwin S.B."/>
            <person name="Spatafora J.W."/>
            <person name="Crous P.W."/>
            <person name="Grigoriev I.V."/>
        </authorList>
    </citation>
    <scope>NUCLEOTIDE SEQUENCE</scope>
    <source>
        <strain evidence="2">P77</strain>
    </source>
</reference>
<protein>
    <submittedName>
        <fullName evidence="2">Heterokaryon incompatibility</fullName>
    </submittedName>
</protein>
<proteinExistence type="predicted"/>
<organism evidence="2 3">
    <name type="scientific">Decorospora gaudefroyi</name>
    <dbReference type="NCBI Taxonomy" id="184978"/>
    <lineage>
        <taxon>Eukaryota</taxon>
        <taxon>Fungi</taxon>
        <taxon>Dikarya</taxon>
        <taxon>Ascomycota</taxon>
        <taxon>Pezizomycotina</taxon>
        <taxon>Dothideomycetes</taxon>
        <taxon>Pleosporomycetidae</taxon>
        <taxon>Pleosporales</taxon>
        <taxon>Pleosporineae</taxon>
        <taxon>Pleosporaceae</taxon>
        <taxon>Decorospora</taxon>
    </lineage>
</organism>
<dbReference type="InterPro" id="IPR010730">
    <property type="entry name" value="HET"/>
</dbReference>
<dbReference type="Pfam" id="PF06985">
    <property type="entry name" value="HET"/>
    <property type="match status" value="1"/>
</dbReference>
<dbReference type="Proteomes" id="UP000800040">
    <property type="component" value="Unassembled WGS sequence"/>
</dbReference>
<gene>
    <name evidence="2" type="ORF">BDW02DRAFT_485202</name>
</gene>
<name>A0A6A5KJN0_9PLEO</name>
<accession>A0A6A5KJN0</accession>